<evidence type="ECO:0000256" key="2">
    <source>
        <dbReference type="ARBA" id="ARBA00022475"/>
    </source>
</evidence>
<feature type="transmembrane region" description="Helical" evidence="6">
    <location>
        <begin position="226"/>
        <end position="248"/>
    </location>
</feature>
<feature type="transmembrane region" description="Helical" evidence="6">
    <location>
        <begin position="409"/>
        <end position="428"/>
    </location>
</feature>
<dbReference type="AlphaFoldDB" id="A0A4Y6PXI3"/>
<dbReference type="Gene3D" id="3.40.930.10">
    <property type="entry name" value="Mannitol-specific EII, Chain A"/>
    <property type="match status" value="1"/>
</dbReference>
<evidence type="ECO:0000256" key="5">
    <source>
        <dbReference type="ARBA" id="ARBA00023136"/>
    </source>
</evidence>
<dbReference type="InterPro" id="IPR016152">
    <property type="entry name" value="PTrfase/Anion_transptr"/>
</dbReference>
<accession>A0A4Y6PXI3</accession>
<feature type="transmembrane region" description="Helical" evidence="6">
    <location>
        <begin position="83"/>
        <end position="113"/>
    </location>
</feature>
<evidence type="ECO:0000256" key="3">
    <source>
        <dbReference type="ARBA" id="ARBA00022692"/>
    </source>
</evidence>
<dbReference type="InterPro" id="IPR050367">
    <property type="entry name" value="APC_superfamily"/>
</dbReference>
<comment type="subcellular location">
    <subcellularLocation>
        <location evidence="1">Cell membrane</location>
        <topology evidence="1">Multi-pass membrane protein</topology>
    </subcellularLocation>
</comment>
<organism evidence="8 9">
    <name type="scientific">Persicimonas caeni</name>
    <dbReference type="NCBI Taxonomy" id="2292766"/>
    <lineage>
        <taxon>Bacteria</taxon>
        <taxon>Deltaproteobacteria</taxon>
        <taxon>Bradymonadales</taxon>
        <taxon>Bradymonadaceae</taxon>
        <taxon>Persicimonas</taxon>
    </lineage>
</organism>
<gene>
    <name evidence="8" type="ORF">FIV42_20530</name>
</gene>
<keyword evidence="3 6" id="KW-0812">Transmembrane</keyword>
<feature type="transmembrane region" description="Helical" evidence="6">
    <location>
        <begin position="41"/>
        <end position="62"/>
    </location>
</feature>
<dbReference type="PANTHER" id="PTHR42770:SF7">
    <property type="entry name" value="MEMBRANE PROTEIN"/>
    <property type="match status" value="1"/>
</dbReference>
<dbReference type="Proteomes" id="UP000315995">
    <property type="component" value="Chromosome"/>
</dbReference>
<keyword evidence="4 6" id="KW-1133">Transmembrane helix</keyword>
<dbReference type="GO" id="GO:0005886">
    <property type="term" value="C:plasma membrane"/>
    <property type="evidence" value="ECO:0007669"/>
    <property type="project" value="UniProtKB-SubCell"/>
</dbReference>
<feature type="transmembrane region" description="Helical" evidence="6">
    <location>
        <begin position="386"/>
        <end position="403"/>
    </location>
</feature>
<keyword evidence="9" id="KW-1185">Reference proteome</keyword>
<feature type="domain" description="PTS EIIA type-2" evidence="7">
    <location>
        <begin position="473"/>
        <end position="623"/>
    </location>
</feature>
<feature type="transmembrane region" description="Helical" evidence="6">
    <location>
        <begin position="119"/>
        <end position="136"/>
    </location>
</feature>
<accession>A0A5B8Y9A3</accession>
<proteinExistence type="predicted"/>
<evidence type="ECO:0000256" key="4">
    <source>
        <dbReference type="ARBA" id="ARBA00022989"/>
    </source>
</evidence>
<dbReference type="RefSeq" id="WP_141199503.1">
    <property type="nucleotide sequence ID" value="NZ_CP041186.1"/>
</dbReference>
<evidence type="ECO:0000256" key="1">
    <source>
        <dbReference type="ARBA" id="ARBA00004651"/>
    </source>
</evidence>
<dbReference type="SUPFAM" id="SSF55804">
    <property type="entry name" value="Phoshotransferase/anion transport protein"/>
    <property type="match status" value="1"/>
</dbReference>
<protein>
    <submittedName>
        <fullName evidence="8">Amino acid permease</fullName>
    </submittedName>
</protein>
<dbReference type="OrthoDB" id="127638at2"/>
<dbReference type="Pfam" id="PF13520">
    <property type="entry name" value="AA_permease_2"/>
    <property type="match status" value="1"/>
</dbReference>
<evidence type="ECO:0000313" key="9">
    <source>
        <dbReference type="Proteomes" id="UP000315995"/>
    </source>
</evidence>
<evidence type="ECO:0000259" key="7">
    <source>
        <dbReference type="PROSITE" id="PS51094"/>
    </source>
</evidence>
<keyword evidence="2" id="KW-1003">Cell membrane</keyword>
<evidence type="ECO:0000256" key="6">
    <source>
        <dbReference type="SAM" id="Phobius"/>
    </source>
</evidence>
<dbReference type="EMBL" id="CP041186">
    <property type="protein sequence ID" value="QDG53042.1"/>
    <property type="molecule type" value="Genomic_DNA"/>
</dbReference>
<name>A0A4Y6PXI3_PERCE</name>
<sequence>MAKLKKNLGLMDVYAISTGAMFSSGFFLLPGLAAAQTGSSVVLAYFLAGLMIIPAMLSQAELATAMPRAGGSYFFVDRAMGPLFGMIGGLGTWVALVLKSAFALIGMGAYLVIFFDLPIIPVAVVLTLAFGVLNLVGAKESSRLQRVLVAVLVVILGFFVIQGFAATLDSPRGWASWGDDYTFARNGLEGIIATVGMVFVSYAGLTKVASVAEEVEKPDRNIPLGMFLSLATATFIYCAGVYVMTVVLDPSEFYKDLTPVATAADAFMTWLPGSTGVVLMVIAAIAAFASTGNAGVMSASRYPFAMARDRLLPDRFGEISAKGIPVLAVLATTAAMIVCLIAFDVSAVAKLASAFQLVLFALISAAVIVMRESRLEFYQPGFRSPLYPWMQIAGIVIPIWLIWEMGWLAVGFSLGVVAVGVVAFHFYARKRVHRRGAIRHVFERMGRSRHEELHHELRRVVSDKGLRDDDEFDELFDNALELRLQGPITLDEMMARASDILADELDLDPNDLVHCFMEESRLGMMPIEDNGAVPHHLYHGLEEPQVMVVHVDGGVPLHLDEATAHVVHDAPISNFIFLLSPDEDAARHYRYVAEIASRLDRIPEPQSQPDAEHSLLLALSVNPPNRAVS</sequence>
<feature type="transmembrane region" description="Helical" evidence="6">
    <location>
        <begin position="323"/>
        <end position="343"/>
    </location>
</feature>
<dbReference type="Gene3D" id="1.20.1740.10">
    <property type="entry name" value="Amino acid/polyamine transporter I"/>
    <property type="match status" value="1"/>
</dbReference>
<dbReference type="InterPro" id="IPR002178">
    <property type="entry name" value="PTS_EIIA_type-2_dom"/>
</dbReference>
<feature type="transmembrane region" description="Helical" evidence="6">
    <location>
        <begin position="349"/>
        <end position="370"/>
    </location>
</feature>
<evidence type="ECO:0000313" key="8">
    <source>
        <dbReference type="EMBL" id="QDG53042.1"/>
    </source>
</evidence>
<dbReference type="PANTHER" id="PTHR42770">
    <property type="entry name" value="AMINO ACID TRANSPORTER-RELATED"/>
    <property type="match status" value="1"/>
</dbReference>
<dbReference type="InterPro" id="IPR002293">
    <property type="entry name" value="AA/rel_permease1"/>
</dbReference>
<keyword evidence="5 6" id="KW-0472">Membrane</keyword>
<feature type="transmembrane region" description="Helical" evidence="6">
    <location>
        <begin position="148"/>
        <end position="168"/>
    </location>
</feature>
<feature type="transmembrane region" description="Helical" evidence="6">
    <location>
        <begin position="277"/>
        <end position="302"/>
    </location>
</feature>
<feature type="transmembrane region" description="Helical" evidence="6">
    <location>
        <begin position="12"/>
        <end position="35"/>
    </location>
</feature>
<feature type="transmembrane region" description="Helical" evidence="6">
    <location>
        <begin position="188"/>
        <end position="205"/>
    </location>
</feature>
<dbReference type="GO" id="GO:0022857">
    <property type="term" value="F:transmembrane transporter activity"/>
    <property type="evidence" value="ECO:0007669"/>
    <property type="project" value="InterPro"/>
</dbReference>
<dbReference type="PROSITE" id="PS51094">
    <property type="entry name" value="PTS_EIIA_TYPE_2"/>
    <property type="match status" value="1"/>
</dbReference>
<reference evidence="8 9" key="1">
    <citation type="submission" date="2019-06" db="EMBL/GenBank/DDBJ databases">
        <title>Persicimonas caeni gen. nov., sp. nov., a predatory bacterium isolated from solar saltern.</title>
        <authorList>
            <person name="Wang S."/>
        </authorList>
    </citation>
    <scope>NUCLEOTIDE SEQUENCE [LARGE SCALE GENOMIC DNA]</scope>
    <source>
        <strain evidence="8 9">YN101</strain>
    </source>
</reference>